<evidence type="ECO:0000256" key="1">
    <source>
        <dbReference type="SAM" id="MobiDB-lite"/>
    </source>
</evidence>
<organism evidence="4 5">
    <name type="scientific">Haloechinothrix salitolerans</name>
    <dbReference type="NCBI Taxonomy" id="926830"/>
    <lineage>
        <taxon>Bacteria</taxon>
        <taxon>Bacillati</taxon>
        <taxon>Actinomycetota</taxon>
        <taxon>Actinomycetes</taxon>
        <taxon>Pseudonocardiales</taxon>
        <taxon>Pseudonocardiaceae</taxon>
        <taxon>Haloechinothrix</taxon>
    </lineage>
</organism>
<dbReference type="EMBL" id="JBHSXX010000001">
    <property type="protein sequence ID" value="MFC6866665.1"/>
    <property type="molecule type" value="Genomic_DNA"/>
</dbReference>
<feature type="compositionally biased region" description="Low complexity" evidence="1">
    <location>
        <begin position="29"/>
        <end position="52"/>
    </location>
</feature>
<reference evidence="5" key="1">
    <citation type="journal article" date="2019" name="Int. J. Syst. Evol. Microbiol.">
        <title>The Global Catalogue of Microorganisms (GCM) 10K type strain sequencing project: providing services to taxonomists for standard genome sequencing and annotation.</title>
        <authorList>
            <consortium name="The Broad Institute Genomics Platform"/>
            <consortium name="The Broad Institute Genome Sequencing Center for Infectious Disease"/>
            <person name="Wu L."/>
            <person name="Ma J."/>
        </authorList>
    </citation>
    <scope>NUCLEOTIDE SEQUENCE [LARGE SCALE GENOMIC DNA]</scope>
    <source>
        <strain evidence="5">KCTC 32255</strain>
    </source>
</reference>
<feature type="chain" id="PRO_5045142717" description="AMIN-like domain-containing protein" evidence="2">
    <location>
        <begin position="22"/>
        <end position="229"/>
    </location>
</feature>
<keyword evidence="2" id="KW-0732">Signal</keyword>
<accession>A0ABW2BUI5</accession>
<feature type="region of interest" description="Disordered" evidence="1">
    <location>
        <begin position="27"/>
        <end position="90"/>
    </location>
</feature>
<comment type="caution">
    <text evidence="4">The sequence shown here is derived from an EMBL/GenBank/DDBJ whole genome shotgun (WGS) entry which is preliminary data.</text>
</comment>
<dbReference type="Proteomes" id="UP001596337">
    <property type="component" value="Unassembled WGS sequence"/>
</dbReference>
<evidence type="ECO:0000313" key="4">
    <source>
        <dbReference type="EMBL" id="MFC6866665.1"/>
    </source>
</evidence>
<evidence type="ECO:0000313" key="5">
    <source>
        <dbReference type="Proteomes" id="UP001596337"/>
    </source>
</evidence>
<feature type="compositionally biased region" description="Basic and acidic residues" evidence="1">
    <location>
        <begin position="80"/>
        <end position="90"/>
    </location>
</feature>
<dbReference type="InterPro" id="IPR056303">
    <property type="entry name" value="AMIN-like"/>
</dbReference>
<dbReference type="PROSITE" id="PS51257">
    <property type="entry name" value="PROKAR_LIPOPROTEIN"/>
    <property type="match status" value="1"/>
</dbReference>
<dbReference type="RefSeq" id="WP_345396032.1">
    <property type="nucleotide sequence ID" value="NZ_BAABLA010000024.1"/>
</dbReference>
<proteinExistence type="predicted"/>
<evidence type="ECO:0000259" key="3">
    <source>
        <dbReference type="Pfam" id="PF24837"/>
    </source>
</evidence>
<sequence length="229" mass="24605">MRTTTRIAGTLVMLVALVAAGCTDGQPVAGDATGTTSPTTTAITDATATSEPETTRTDEPATTTTERTGPSCRRVSTWDFRPDREPGSSRDRLFQARIGQHKCFDRVVFDIDGTNKPGALVRYVDVVRADGSGEPYPVAGDAALEVIVRASISGYPESTGTFGRPGNRLYTADELRDWRTLREVRFAGFFEGQSTIALGVRENLPFRAFTLVDADAGISKLVVDIAHSS</sequence>
<protein>
    <recommendedName>
        <fullName evidence="3">AMIN-like domain-containing protein</fullName>
    </recommendedName>
</protein>
<feature type="signal peptide" evidence="2">
    <location>
        <begin position="1"/>
        <end position="21"/>
    </location>
</feature>
<feature type="domain" description="AMIN-like" evidence="3">
    <location>
        <begin position="93"/>
        <end position="227"/>
    </location>
</feature>
<dbReference type="Pfam" id="PF24837">
    <property type="entry name" value="AMIN-like"/>
    <property type="match status" value="1"/>
</dbReference>
<gene>
    <name evidence="4" type="ORF">ACFQGD_05850</name>
</gene>
<keyword evidence="5" id="KW-1185">Reference proteome</keyword>
<evidence type="ECO:0000256" key="2">
    <source>
        <dbReference type="SAM" id="SignalP"/>
    </source>
</evidence>
<name>A0ABW2BUI5_9PSEU</name>